<dbReference type="InterPro" id="IPR027417">
    <property type="entry name" value="P-loop_NTPase"/>
</dbReference>
<dbReference type="EMBL" id="JBGBPQ010000004">
    <property type="protein sequence ID" value="KAL1525395.1"/>
    <property type="molecule type" value="Genomic_DNA"/>
</dbReference>
<dbReference type="Gene3D" id="3.40.50.300">
    <property type="entry name" value="P-loop containing nucleotide triphosphate hydrolases"/>
    <property type="match status" value="1"/>
</dbReference>
<evidence type="ECO:0000313" key="2">
    <source>
        <dbReference type="EMBL" id="KAL1525395.1"/>
    </source>
</evidence>
<keyword evidence="3" id="KW-1185">Reference proteome</keyword>
<dbReference type="Proteomes" id="UP001515480">
    <property type="component" value="Unassembled WGS sequence"/>
</dbReference>
<evidence type="ECO:0000313" key="3">
    <source>
        <dbReference type="Proteomes" id="UP001515480"/>
    </source>
</evidence>
<evidence type="ECO:0000313" key="1">
    <source>
        <dbReference type="EMBL" id="KAL1525390.1"/>
    </source>
</evidence>
<reference evidence="1 3" key="1">
    <citation type="journal article" date="2024" name="Science">
        <title>Giant polyketide synthase enzymes in the biosynthesis of giant marine polyether toxins.</title>
        <authorList>
            <person name="Fallon T.R."/>
            <person name="Shende V.V."/>
            <person name="Wierzbicki I.H."/>
            <person name="Pendleton A.L."/>
            <person name="Watervoot N.F."/>
            <person name="Auber R.P."/>
            <person name="Gonzalez D.J."/>
            <person name="Wisecaver J.H."/>
            <person name="Moore B.S."/>
        </authorList>
    </citation>
    <scope>NUCLEOTIDE SEQUENCE [LARGE SCALE GENOMIC DNA]</scope>
    <source>
        <strain evidence="1 3">12B1</strain>
    </source>
</reference>
<comment type="caution">
    <text evidence="1">The sequence shown here is derived from an EMBL/GenBank/DDBJ whole genome shotgun (WGS) entry which is preliminary data.</text>
</comment>
<dbReference type="AlphaFoldDB" id="A0AB34JU58"/>
<name>A0AB34JU58_PRYPA</name>
<accession>A0AB34JU58</accession>
<organism evidence="1 3">
    <name type="scientific">Prymnesium parvum</name>
    <name type="common">Toxic golden alga</name>
    <dbReference type="NCBI Taxonomy" id="97485"/>
    <lineage>
        <taxon>Eukaryota</taxon>
        <taxon>Haptista</taxon>
        <taxon>Haptophyta</taxon>
        <taxon>Prymnesiophyceae</taxon>
        <taxon>Prymnesiales</taxon>
        <taxon>Prymnesiaceae</taxon>
        <taxon>Prymnesium</taxon>
    </lineage>
</organism>
<sequence length="444" mass="49457">MSGRLCANAVPRDEVKQRFETLAARDYVGQQQAWNYVRFAMEAYTGLAPRATCRDWVLHFTGPSGSGKSFLAELVANAAFDTWEEEPYSMPLLGLASTACVVAGALTSALGPLGMGVGCTAGVAGANAAWNAYTSTFRAPRPFPSQCGVIQHKFSRSSGVDDVLLWEYSVAKELLRDPAAIIVVDDINRLKDSDAFERFGRLLCGLGGNSIPEFRSGPGDSQLVPASQALFLLTSDLELDTSDHISCEMQEFDEMLDNVRTQSTQFWQRRALHVPDWWEQLPIVPFRELCADELSQATQKYLYRQCEMASQLVRADLQRRSTWAIGRQRVLIWTGNVRFGIRSLSTIDAYITEQVAQSKLVGGRQGAWVVSDLHQLVMRPALQTLTVRNERGDNLITEGGHHVHVTWPNYTTITYTADVCLEITPSFDVGLPRVRFSRMLHMCH</sequence>
<protein>
    <recommendedName>
        <fullName evidence="4">AAA+ ATPase domain-containing protein</fullName>
    </recommendedName>
</protein>
<dbReference type="EMBL" id="JBGBPQ010000004">
    <property type="protein sequence ID" value="KAL1525390.1"/>
    <property type="molecule type" value="Genomic_DNA"/>
</dbReference>
<gene>
    <name evidence="1" type="ORF">AB1Y20_020249</name>
    <name evidence="2" type="ORF">AB1Y20_020254</name>
</gene>
<proteinExistence type="predicted"/>
<dbReference type="SUPFAM" id="SSF52540">
    <property type="entry name" value="P-loop containing nucleoside triphosphate hydrolases"/>
    <property type="match status" value="1"/>
</dbReference>
<evidence type="ECO:0008006" key="4">
    <source>
        <dbReference type="Google" id="ProtNLM"/>
    </source>
</evidence>